<dbReference type="Gene3D" id="3.40.1710.10">
    <property type="entry name" value="abc type-2 transporter like domain"/>
    <property type="match status" value="1"/>
</dbReference>
<organism evidence="8 10">
    <name type="scientific">Yersinia enterocolitica</name>
    <dbReference type="NCBI Taxonomy" id="630"/>
    <lineage>
        <taxon>Bacteria</taxon>
        <taxon>Pseudomonadati</taxon>
        <taxon>Pseudomonadota</taxon>
        <taxon>Gammaproteobacteria</taxon>
        <taxon>Enterobacterales</taxon>
        <taxon>Yersiniaceae</taxon>
        <taxon>Yersinia</taxon>
    </lineage>
</organism>
<feature type="transmembrane region" description="Helical" evidence="6">
    <location>
        <begin position="357"/>
        <end position="377"/>
    </location>
</feature>
<evidence type="ECO:0000256" key="5">
    <source>
        <dbReference type="ARBA" id="ARBA00023136"/>
    </source>
</evidence>
<keyword evidence="5 6" id="KW-0472">Membrane</keyword>
<feature type="transmembrane region" description="Helical" evidence="6">
    <location>
        <begin position="267"/>
        <end position="289"/>
    </location>
</feature>
<evidence type="ECO:0000256" key="1">
    <source>
        <dbReference type="ARBA" id="ARBA00004651"/>
    </source>
</evidence>
<evidence type="ECO:0000313" key="11">
    <source>
        <dbReference type="Proteomes" id="UP000595309"/>
    </source>
</evidence>
<evidence type="ECO:0000256" key="3">
    <source>
        <dbReference type="ARBA" id="ARBA00022692"/>
    </source>
</evidence>
<dbReference type="Pfam" id="PF12698">
    <property type="entry name" value="ABC2_membrane_3"/>
    <property type="match status" value="1"/>
</dbReference>
<feature type="transmembrane region" description="Helical" evidence="6">
    <location>
        <begin position="20"/>
        <end position="42"/>
    </location>
</feature>
<name>A0A0H5GU89_YEREN</name>
<feature type="transmembrane region" description="Helical" evidence="6">
    <location>
        <begin position="236"/>
        <end position="255"/>
    </location>
</feature>
<dbReference type="AlphaFoldDB" id="A0A0H5GU89"/>
<reference evidence="8 10" key="1">
    <citation type="submission" date="2015-03" db="EMBL/GenBank/DDBJ databases">
        <authorList>
            <person name="Murphy D."/>
        </authorList>
    </citation>
    <scope>NUCLEOTIDE SEQUENCE [LARGE SCALE GENOMIC DNA]</scope>
    <source>
        <strain evidence="8 10">IP26249</strain>
    </source>
</reference>
<feature type="transmembrane region" description="Helical" evidence="6">
    <location>
        <begin position="194"/>
        <end position="216"/>
    </location>
</feature>
<dbReference type="EMBL" id="CGBR01000018">
    <property type="protein sequence ID" value="CFQ66094.1"/>
    <property type="molecule type" value="Genomic_DNA"/>
</dbReference>
<gene>
    <name evidence="8" type="ORF">ERS137941_02645</name>
    <name evidence="9" type="ORF">I6I39_18330</name>
</gene>
<protein>
    <submittedName>
        <fullName evidence="8 9">ABC transporter permease</fullName>
    </submittedName>
</protein>
<dbReference type="Proteomes" id="UP000595309">
    <property type="component" value="Chromosome"/>
</dbReference>
<evidence type="ECO:0000259" key="7">
    <source>
        <dbReference type="Pfam" id="PF12698"/>
    </source>
</evidence>
<keyword evidence="3 6" id="KW-0812">Transmembrane</keyword>
<dbReference type="RefSeq" id="WP_023160654.1">
    <property type="nucleotide sequence ID" value="NZ_CGBR01000018.1"/>
</dbReference>
<reference evidence="9 11" key="2">
    <citation type="submission" date="2021-01" db="EMBL/GenBank/DDBJ databases">
        <title>FDA dAtabase for Regulatory Grade micrObial Sequences (FDA-ARGOS): Supporting development and validation of Infectious Disease Dx tests.</title>
        <authorList>
            <person name="Blissenbach B."/>
            <person name="Krut O."/>
            <person name="Tallon L."/>
            <person name="Sadzewicz L."/>
            <person name="Zhao X."/>
            <person name="Boylan J."/>
            <person name="Ott S."/>
            <person name="Bowen H."/>
            <person name="Vavikolanu K."/>
            <person name="Mehta A."/>
            <person name="Aluvathingal J."/>
            <person name="Nadendla S."/>
            <person name="Yan Y."/>
            <person name="Sichtig H."/>
        </authorList>
    </citation>
    <scope>NUCLEOTIDE SEQUENCE [LARGE SCALE GENOMIC DNA]</scope>
    <source>
        <strain evidence="9 11">FDAARGOS_1082</strain>
    </source>
</reference>
<accession>A0A0H5GU89</accession>
<evidence type="ECO:0000313" key="10">
    <source>
        <dbReference type="Proteomes" id="UP000048841"/>
    </source>
</evidence>
<dbReference type="PANTHER" id="PTHR30294:SF29">
    <property type="entry name" value="MULTIDRUG ABC TRANSPORTER PERMEASE YBHS-RELATED"/>
    <property type="match status" value="1"/>
</dbReference>
<dbReference type="PATRIC" id="fig|630.129.peg.2174"/>
<evidence type="ECO:0000256" key="2">
    <source>
        <dbReference type="ARBA" id="ARBA00022475"/>
    </source>
</evidence>
<dbReference type="EMBL" id="CP068146">
    <property type="protein sequence ID" value="QQU49165.1"/>
    <property type="molecule type" value="Genomic_DNA"/>
</dbReference>
<sequence>MQNIVKSMLDEVGAMMSGHVIPYHKVAIVVAAVIALLFSLVFSHSTVFEGKIAVIDLDASNYSTALIQKINTSPYIEVTQVLHSPMNPEILTAHDRNIGVLYIPKGLEKSLKTGDRTVRLGYFADHSNSAQNAEVLQNLNEYIPELGAELGAEHIAALGFGREGTEAVLSPMQLKNRHLFNPTNTATNSTSIAFVYFFSSLFYGLATLMVVGRLKVTGAWDQAVFNRGPLALMCRMVPYAFFYTTGITMASALLVTFGQLRFEGNYFAYLPTIFMTGLAFGWLALILSWSTQNPGEGASLMTFLVPPGFILGGATMAVGFLPLWAYYISYAFPLVWQYRFYRDFAMRGQTLAQMLPTYGAYLIFLTVIASVVVLLYYRTKRQVEAG</sequence>
<keyword evidence="2" id="KW-1003">Cell membrane</keyword>
<dbReference type="PANTHER" id="PTHR30294">
    <property type="entry name" value="MEMBRANE COMPONENT OF ABC TRANSPORTER YHHJ-RELATED"/>
    <property type="match status" value="1"/>
</dbReference>
<dbReference type="InterPro" id="IPR013525">
    <property type="entry name" value="ABC2_TM"/>
</dbReference>
<comment type="subcellular location">
    <subcellularLocation>
        <location evidence="1">Cell membrane</location>
        <topology evidence="1">Multi-pass membrane protein</topology>
    </subcellularLocation>
</comment>
<dbReference type="Proteomes" id="UP000048841">
    <property type="component" value="Unassembled WGS sequence"/>
</dbReference>
<dbReference type="GO" id="GO:0005886">
    <property type="term" value="C:plasma membrane"/>
    <property type="evidence" value="ECO:0007669"/>
    <property type="project" value="UniProtKB-SubCell"/>
</dbReference>
<evidence type="ECO:0000313" key="9">
    <source>
        <dbReference type="EMBL" id="QQU49165.1"/>
    </source>
</evidence>
<evidence type="ECO:0000313" key="8">
    <source>
        <dbReference type="EMBL" id="CFQ66094.1"/>
    </source>
</evidence>
<dbReference type="GO" id="GO:0140359">
    <property type="term" value="F:ABC-type transporter activity"/>
    <property type="evidence" value="ECO:0007669"/>
    <property type="project" value="InterPro"/>
</dbReference>
<feature type="domain" description="ABC-2 type transporter transmembrane" evidence="7">
    <location>
        <begin position="28"/>
        <end position="368"/>
    </location>
</feature>
<evidence type="ECO:0000256" key="4">
    <source>
        <dbReference type="ARBA" id="ARBA00022989"/>
    </source>
</evidence>
<dbReference type="InterPro" id="IPR051449">
    <property type="entry name" value="ABC-2_transporter_component"/>
</dbReference>
<feature type="transmembrane region" description="Helical" evidence="6">
    <location>
        <begin position="309"/>
        <end position="336"/>
    </location>
</feature>
<evidence type="ECO:0000256" key="6">
    <source>
        <dbReference type="SAM" id="Phobius"/>
    </source>
</evidence>
<proteinExistence type="predicted"/>
<keyword evidence="4 6" id="KW-1133">Transmembrane helix</keyword>